<evidence type="ECO:0000256" key="2">
    <source>
        <dbReference type="ARBA" id="ARBA00023163"/>
    </source>
</evidence>
<organism evidence="4 5">
    <name type="scientific">Cryptosporangium japonicum</name>
    <dbReference type="NCBI Taxonomy" id="80872"/>
    <lineage>
        <taxon>Bacteria</taxon>
        <taxon>Bacillati</taxon>
        <taxon>Actinomycetota</taxon>
        <taxon>Actinomycetes</taxon>
        <taxon>Cryptosporangiales</taxon>
        <taxon>Cryptosporangiaceae</taxon>
        <taxon>Cryptosporangium</taxon>
    </lineage>
</organism>
<dbReference type="InterPro" id="IPR026881">
    <property type="entry name" value="WYL_dom"/>
</dbReference>
<dbReference type="PANTHER" id="PTHR34580">
    <property type="match status" value="1"/>
</dbReference>
<dbReference type="EMBL" id="BAAAGX010000021">
    <property type="protein sequence ID" value="GAA0262100.1"/>
    <property type="molecule type" value="Genomic_DNA"/>
</dbReference>
<keyword evidence="1" id="KW-0805">Transcription regulation</keyword>
<dbReference type="InterPro" id="IPR001034">
    <property type="entry name" value="DeoR_HTH"/>
</dbReference>
<dbReference type="Pfam" id="PF13280">
    <property type="entry name" value="WYL"/>
    <property type="match status" value="1"/>
</dbReference>
<dbReference type="Pfam" id="PF08279">
    <property type="entry name" value="HTH_11"/>
    <property type="match status" value="1"/>
</dbReference>
<dbReference type="InterPro" id="IPR057727">
    <property type="entry name" value="WCX_dom"/>
</dbReference>
<dbReference type="SUPFAM" id="SSF46785">
    <property type="entry name" value="Winged helix' DNA-binding domain"/>
    <property type="match status" value="1"/>
</dbReference>
<protein>
    <submittedName>
        <fullName evidence="4">YafY family protein</fullName>
    </submittedName>
</protein>
<dbReference type="PANTHER" id="PTHR34580:SF1">
    <property type="entry name" value="PROTEIN PAFC"/>
    <property type="match status" value="1"/>
</dbReference>
<dbReference type="RefSeq" id="WP_344651800.1">
    <property type="nucleotide sequence ID" value="NZ_BAAAGX010000021.1"/>
</dbReference>
<evidence type="ECO:0000256" key="1">
    <source>
        <dbReference type="ARBA" id="ARBA00023015"/>
    </source>
</evidence>
<evidence type="ECO:0000259" key="3">
    <source>
        <dbReference type="PROSITE" id="PS51000"/>
    </source>
</evidence>
<dbReference type="InterPro" id="IPR028349">
    <property type="entry name" value="PafC-like"/>
</dbReference>
<dbReference type="InterPro" id="IPR036388">
    <property type="entry name" value="WH-like_DNA-bd_sf"/>
</dbReference>
<accession>A0ABP3EFT1</accession>
<feature type="domain" description="HTH deoR-type" evidence="3">
    <location>
        <begin position="2"/>
        <end position="57"/>
    </location>
</feature>
<dbReference type="Pfam" id="PF25583">
    <property type="entry name" value="WCX"/>
    <property type="match status" value="1"/>
</dbReference>
<dbReference type="Gene3D" id="1.10.10.10">
    <property type="entry name" value="Winged helix-like DNA-binding domain superfamily/Winged helix DNA-binding domain"/>
    <property type="match status" value="1"/>
</dbReference>
<evidence type="ECO:0000313" key="4">
    <source>
        <dbReference type="EMBL" id="GAA0262100.1"/>
    </source>
</evidence>
<gene>
    <name evidence="4" type="ORF">GCM10009539_54840</name>
</gene>
<dbReference type="InterPro" id="IPR051534">
    <property type="entry name" value="CBASS_pafABC_assoc_protein"/>
</dbReference>
<dbReference type="PROSITE" id="PS52050">
    <property type="entry name" value="WYL"/>
    <property type="match status" value="1"/>
</dbReference>
<keyword evidence="2" id="KW-0804">Transcription</keyword>
<dbReference type="PIRSF" id="PIRSF016838">
    <property type="entry name" value="PafC"/>
    <property type="match status" value="1"/>
</dbReference>
<comment type="caution">
    <text evidence="4">The sequence shown here is derived from an EMBL/GenBank/DDBJ whole genome shotgun (WGS) entry which is preliminary data.</text>
</comment>
<sequence length="336" mass="37277">MRADRLLSLLLLVQTRGRMTAQELADELEVSVRTVYRDVDALSAAGVPLYADRGPAGGYQLVDGYRTKLTGLTIDQAESLFLVGMPGPAAALGLGTELAATELKLLAALPAELRTRAERMRERFHLDAPGWFREAEQVPHLAAVADAVWNQRRIRARYRRWKAPREVERAWDPLGVVLKAGVWYFVARRADDGEVRAYKVSHLLDVEVLPEQFERPPGFALADYWDGWTRRFEQGLIRGEAHVRISPQGLDRLQHLLGGPAMVQAARENAEPADADGWIRTRIPVEHVRKAHGDFLAVGADVEVLGPPELRALIAHTVAALASVYAEGAPTRSQRI</sequence>
<name>A0ABP3EFT1_9ACTN</name>
<dbReference type="Proteomes" id="UP001500967">
    <property type="component" value="Unassembled WGS sequence"/>
</dbReference>
<proteinExistence type="predicted"/>
<reference evidence="5" key="1">
    <citation type="journal article" date="2019" name="Int. J. Syst. Evol. Microbiol.">
        <title>The Global Catalogue of Microorganisms (GCM) 10K type strain sequencing project: providing services to taxonomists for standard genome sequencing and annotation.</title>
        <authorList>
            <consortium name="The Broad Institute Genomics Platform"/>
            <consortium name="The Broad Institute Genome Sequencing Center for Infectious Disease"/>
            <person name="Wu L."/>
            <person name="Ma J."/>
        </authorList>
    </citation>
    <scope>NUCLEOTIDE SEQUENCE [LARGE SCALE GENOMIC DNA]</scope>
    <source>
        <strain evidence="5">JCM 10425</strain>
    </source>
</reference>
<dbReference type="PROSITE" id="PS51000">
    <property type="entry name" value="HTH_DEOR_2"/>
    <property type="match status" value="1"/>
</dbReference>
<keyword evidence="5" id="KW-1185">Reference proteome</keyword>
<dbReference type="InterPro" id="IPR013196">
    <property type="entry name" value="HTH_11"/>
</dbReference>
<evidence type="ECO:0000313" key="5">
    <source>
        <dbReference type="Proteomes" id="UP001500967"/>
    </source>
</evidence>
<dbReference type="InterPro" id="IPR036390">
    <property type="entry name" value="WH_DNA-bd_sf"/>
</dbReference>